<protein>
    <submittedName>
        <fullName evidence="2">ExbD/TolR family protein</fullName>
    </submittedName>
</protein>
<feature type="chain" id="PRO_5047263933" evidence="1">
    <location>
        <begin position="24"/>
        <end position="136"/>
    </location>
</feature>
<comment type="caution">
    <text evidence="2">The sequence shown here is derived from an EMBL/GenBank/DDBJ whole genome shotgun (WGS) entry which is preliminary data.</text>
</comment>
<dbReference type="Proteomes" id="UP001595793">
    <property type="component" value="Unassembled WGS sequence"/>
</dbReference>
<organism evidence="2 3">
    <name type="scientific">Zunongwangia endophytica</name>
    <dbReference type="NCBI Taxonomy" id="1808945"/>
    <lineage>
        <taxon>Bacteria</taxon>
        <taxon>Pseudomonadati</taxon>
        <taxon>Bacteroidota</taxon>
        <taxon>Flavobacteriia</taxon>
        <taxon>Flavobacteriales</taxon>
        <taxon>Flavobacteriaceae</taxon>
        <taxon>Zunongwangia</taxon>
    </lineage>
</organism>
<accession>A0ABV8H6A2</accession>
<gene>
    <name evidence="2" type="ORF">ACFOS1_04875</name>
</gene>
<sequence>MRIIMNKVYVLLCLLGFSMGVNAQSSGENNKVFYLNVFINANKIVYVEEEKTSFKNIEDQVTEMLRKQPFKIDQQIIFRIFGDKDLDMGYIIDVNAEMRKAIRENIKTERYLLETKKLNIDGEHWFQKIDLKALKQ</sequence>
<feature type="signal peptide" evidence="1">
    <location>
        <begin position="1"/>
        <end position="23"/>
    </location>
</feature>
<proteinExistence type="predicted"/>
<reference evidence="3" key="1">
    <citation type="journal article" date="2019" name="Int. J. Syst. Evol. Microbiol.">
        <title>The Global Catalogue of Microorganisms (GCM) 10K type strain sequencing project: providing services to taxonomists for standard genome sequencing and annotation.</title>
        <authorList>
            <consortium name="The Broad Institute Genomics Platform"/>
            <consortium name="The Broad Institute Genome Sequencing Center for Infectious Disease"/>
            <person name="Wu L."/>
            <person name="Ma J."/>
        </authorList>
    </citation>
    <scope>NUCLEOTIDE SEQUENCE [LARGE SCALE GENOMIC DNA]</scope>
    <source>
        <strain evidence="3">CECT 9128</strain>
    </source>
</reference>
<keyword evidence="3" id="KW-1185">Reference proteome</keyword>
<keyword evidence="1" id="KW-0732">Signal</keyword>
<name>A0ABV8H6A2_9FLAO</name>
<evidence type="ECO:0000256" key="1">
    <source>
        <dbReference type="SAM" id="SignalP"/>
    </source>
</evidence>
<evidence type="ECO:0000313" key="2">
    <source>
        <dbReference type="EMBL" id="MFC4026726.1"/>
    </source>
</evidence>
<dbReference type="RefSeq" id="WP_290235762.1">
    <property type="nucleotide sequence ID" value="NZ_JAUFPZ010000002.1"/>
</dbReference>
<dbReference type="EMBL" id="JBHSAS010000006">
    <property type="protein sequence ID" value="MFC4026726.1"/>
    <property type="molecule type" value="Genomic_DNA"/>
</dbReference>
<evidence type="ECO:0000313" key="3">
    <source>
        <dbReference type="Proteomes" id="UP001595793"/>
    </source>
</evidence>